<dbReference type="VEuPathDB" id="FungiDB:TEQG_08536"/>
<reference evidence="3" key="1">
    <citation type="journal article" date="2012" name="MBio">
        <title>Comparative genome analysis of Trichophyton rubrum and related dermatophytes reveals candidate genes involved in infection.</title>
        <authorList>
            <person name="Martinez D.A."/>
            <person name="Oliver B.G."/>
            <person name="Graeser Y."/>
            <person name="Goldberg J.M."/>
            <person name="Li W."/>
            <person name="Martinez-Rossi N.M."/>
            <person name="Monod M."/>
            <person name="Shelest E."/>
            <person name="Barton R.C."/>
            <person name="Birch E."/>
            <person name="Brakhage A.A."/>
            <person name="Chen Z."/>
            <person name="Gurr S.J."/>
            <person name="Heiman D."/>
            <person name="Heitman J."/>
            <person name="Kosti I."/>
            <person name="Rossi A."/>
            <person name="Saif S."/>
            <person name="Samalova M."/>
            <person name="Saunders C.W."/>
            <person name="Shea T."/>
            <person name="Summerbell R.C."/>
            <person name="Xu J."/>
            <person name="Young S."/>
            <person name="Zeng Q."/>
            <person name="Birren B.W."/>
            <person name="Cuomo C.A."/>
            <person name="White T.C."/>
        </authorList>
    </citation>
    <scope>NUCLEOTIDE SEQUENCE [LARGE SCALE GENOMIC DNA]</scope>
    <source>
        <strain evidence="3">ATCC MYA-4606 / CBS 127.97</strain>
    </source>
</reference>
<accession>F2Q619</accession>
<dbReference type="HOGENOM" id="CLU_1556381_0_0_1"/>
<dbReference type="AlphaFoldDB" id="F2Q619"/>
<sequence length="172" mass="18649">MSLPISETLDNARALPFAQPSRPPPVRLASQSTPQHSTYAVSQSKAVYQIILCIRLQGTTYNNTPEKSLSLIPGWTGGEHSYIHFIHGSPPIPLRISATFEMNVARTVRTRFLEGLELHTSICPIDALYTLAVHTSVASAYTPLSHKDGPPGSPFDLGPSLPLHAMPTCLPV</sequence>
<organism evidence="2 3">
    <name type="scientific">Trichophyton equinum (strain ATCC MYA-4606 / CBS 127.97)</name>
    <name type="common">Horse ringworm fungus</name>
    <dbReference type="NCBI Taxonomy" id="559882"/>
    <lineage>
        <taxon>Eukaryota</taxon>
        <taxon>Fungi</taxon>
        <taxon>Dikarya</taxon>
        <taxon>Ascomycota</taxon>
        <taxon>Pezizomycotina</taxon>
        <taxon>Eurotiomycetes</taxon>
        <taxon>Eurotiomycetidae</taxon>
        <taxon>Onygenales</taxon>
        <taxon>Arthrodermataceae</taxon>
        <taxon>Trichophyton</taxon>
    </lineage>
</organism>
<dbReference type="EMBL" id="DS995823">
    <property type="protein sequence ID" value="EGE09587.1"/>
    <property type="molecule type" value="Genomic_DNA"/>
</dbReference>
<evidence type="ECO:0000313" key="2">
    <source>
        <dbReference type="EMBL" id="EGE09587.1"/>
    </source>
</evidence>
<evidence type="ECO:0000313" key="3">
    <source>
        <dbReference type="Proteomes" id="UP000009169"/>
    </source>
</evidence>
<dbReference type="Proteomes" id="UP000009169">
    <property type="component" value="Unassembled WGS sequence"/>
</dbReference>
<protein>
    <submittedName>
        <fullName evidence="2">Uncharacterized protein</fullName>
    </submittedName>
</protein>
<proteinExistence type="predicted"/>
<evidence type="ECO:0000256" key="1">
    <source>
        <dbReference type="SAM" id="MobiDB-lite"/>
    </source>
</evidence>
<gene>
    <name evidence="2" type="ORF">TEQG_08536</name>
</gene>
<name>F2Q619_TRIEC</name>
<feature type="region of interest" description="Disordered" evidence="1">
    <location>
        <begin position="14"/>
        <end position="34"/>
    </location>
</feature>
<keyword evidence="3" id="KW-1185">Reference proteome</keyword>